<dbReference type="SUPFAM" id="SSF52540">
    <property type="entry name" value="P-loop containing nucleoside triphosphate hydrolases"/>
    <property type="match status" value="2"/>
</dbReference>
<evidence type="ECO:0000256" key="5">
    <source>
        <dbReference type="ARBA" id="ARBA00022840"/>
    </source>
</evidence>
<sequence>MTTPVLSIRDLVVDFPFHDEVFRAVNGVSFDIMPGEVVGVVGESGAGKSMTGSAVIGLIERPGRISSGEIRLKGERIDNLSEPEKAKLRGKRIGMVFQDPLTSLNPLYTVGRQLVETIRAHLPLNEAEARQKAIDLLTEAGIPKAAERIDSYPHQFSGGMRQRVVIALAIAAEPELIIADEPTSALDVSVQAQIIKVLKKLCTNHGAAVMLITHDMGVIAQTADRLVVMHHGKVVETGTVGDIIRRPREPYTVKLIDSIPTIERKEGQIAAATPANDDSAYVQVKNLVRDFELGRGSFTKLIPGKVEMFRAVSDVSFSIPKGQTFGLVGESGSGKSTCAKMIVGLVRPSSGHITVDGHDIWAGGAGHKERRKRVQMIFQDPYASLNPRWRVKDIIAEPMRTLGLARNKTEVEHRVAELLNKVRLDPSVMRKFPHEFSGGQRQRIAIARALSSQPEFIVCDEPTSALDVSVQAQVLDLMSELQSEFGLTYLLISHNLAVVRQMSTSVGVLHNGVLVERGPTDAIFDSPQADYTRMLLDAVPDISKVA</sequence>
<dbReference type="EMBL" id="JQGC01000001">
    <property type="protein sequence ID" value="KFL32904.1"/>
    <property type="molecule type" value="Genomic_DNA"/>
</dbReference>
<dbReference type="GO" id="GO:0005886">
    <property type="term" value="C:plasma membrane"/>
    <property type="evidence" value="ECO:0007669"/>
    <property type="project" value="UniProtKB-SubCell"/>
</dbReference>
<dbReference type="Gene3D" id="3.40.50.300">
    <property type="entry name" value="P-loop containing nucleotide triphosphate hydrolases"/>
    <property type="match status" value="2"/>
</dbReference>
<keyword evidence="3" id="KW-0813">Transport</keyword>
<dbReference type="OrthoDB" id="9802264at2"/>
<dbReference type="InterPro" id="IPR050319">
    <property type="entry name" value="ABC_transp_ATP-bind"/>
</dbReference>
<proteinExistence type="inferred from homology"/>
<reference evidence="7 8" key="1">
    <citation type="submission" date="2014-08" db="EMBL/GenBank/DDBJ databases">
        <authorList>
            <person name="Hassan Y.I."/>
            <person name="Lepp D."/>
            <person name="Zhou T."/>
        </authorList>
    </citation>
    <scope>NUCLEOTIDE SEQUENCE [LARGE SCALE GENOMIC DNA]</scope>
    <source>
        <strain evidence="7 8">IFO13584</strain>
    </source>
</reference>
<dbReference type="PANTHER" id="PTHR43776">
    <property type="entry name" value="TRANSPORT ATP-BINDING PROTEIN"/>
    <property type="match status" value="1"/>
</dbReference>
<dbReference type="InterPro" id="IPR003593">
    <property type="entry name" value="AAA+_ATPase"/>
</dbReference>
<dbReference type="InterPro" id="IPR027417">
    <property type="entry name" value="P-loop_NTPase"/>
</dbReference>
<dbReference type="Pfam" id="PF08352">
    <property type="entry name" value="oligo_HPY"/>
    <property type="match status" value="2"/>
</dbReference>
<keyword evidence="5 7" id="KW-0067">ATP-binding</keyword>
<evidence type="ECO:0000313" key="7">
    <source>
        <dbReference type="EMBL" id="KFL32904.1"/>
    </source>
</evidence>
<dbReference type="Pfam" id="PF00005">
    <property type="entry name" value="ABC_tran"/>
    <property type="match status" value="2"/>
</dbReference>
<dbReference type="InterPro" id="IPR017871">
    <property type="entry name" value="ABC_transporter-like_CS"/>
</dbReference>
<protein>
    <submittedName>
        <fullName evidence="7">ABC transporter ATP-binding protein</fullName>
    </submittedName>
</protein>
<accession>A0A087M7Q1</accession>
<comment type="similarity">
    <text evidence="2">Belongs to the ABC transporter superfamily.</text>
</comment>
<gene>
    <name evidence="7" type="ORF">JP75_01875</name>
</gene>
<feature type="domain" description="ABC transporter" evidence="6">
    <location>
        <begin position="6"/>
        <end position="256"/>
    </location>
</feature>
<dbReference type="InterPro" id="IPR003439">
    <property type="entry name" value="ABC_transporter-like_ATP-bd"/>
</dbReference>
<dbReference type="GO" id="GO:0016887">
    <property type="term" value="F:ATP hydrolysis activity"/>
    <property type="evidence" value="ECO:0007669"/>
    <property type="project" value="InterPro"/>
</dbReference>
<evidence type="ECO:0000259" key="6">
    <source>
        <dbReference type="PROSITE" id="PS50893"/>
    </source>
</evidence>
<keyword evidence="4" id="KW-0547">Nucleotide-binding</keyword>
<dbReference type="PROSITE" id="PS50893">
    <property type="entry name" value="ABC_TRANSPORTER_2"/>
    <property type="match status" value="2"/>
</dbReference>
<dbReference type="GO" id="GO:0015833">
    <property type="term" value="P:peptide transport"/>
    <property type="evidence" value="ECO:0007669"/>
    <property type="project" value="InterPro"/>
</dbReference>
<evidence type="ECO:0000256" key="2">
    <source>
        <dbReference type="ARBA" id="ARBA00005417"/>
    </source>
</evidence>
<dbReference type="NCBIfam" id="NF007739">
    <property type="entry name" value="PRK10419.1"/>
    <property type="match status" value="2"/>
</dbReference>
<dbReference type="STRING" id="46914.JP75_01875"/>
<dbReference type="NCBIfam" id="NF008453">
    <property type="entry name" value="PRK11308.1"/>
    <property type="match status" value="2"/>
</dbReference>
<dbReference type="GO" id="GO:0055085">
    <property type="term" value="P:transmembrane transport"/>
    <property type="evidence" value="ECO:0007669"/>
    <property type="project" value="UniProtKB-ARBA"/>
</dbReference>
<dbReference type="InterPro" id="IPR013563">
    <property type="entry name" value="Oligopep_ABC_C"/>
</dbReference>
<evidence type="ECO:0000256" key="1">
    <source>
        <dbReference type="ARBA" id="ARBA00004417"/>
    </source>
</evidence>
<dbReference type="CDD" id="cd03257">
    <property type="entry name" value="ABC_NikE_OppD_transporters"/>
    <property type="match status" value="2"/>
</dbReference>
<comment type="subcellular location">
    <subcellularLocation>
        <location evidence="1">Cell inner membrane</location>
        <topology evidence="1">Peripheral membrane protein</topology>
    </subcellularLocation>
</comment>
<feature type="domain" description="ABC transporter" evidence="6">
    <location>
        <begin position="282"/>
        <end position="536"/>
    </location>
</feature>
<dbReference type="FunFam" id="3.40.50.300:FF:000016">
    <property type="entry name" value="Oligopeptide ABC transporter ATP-binding component"/>
    <property type="match status" value="1"/>
</dbReference>
<dbReference type="SMART" id="SM00382">
    <property type="entry name" value="AAA"/>
    <property type="match status" value="2"/>
</dbReference>
<evidence type="ECO:0000256" key="3">
    <source>
        <dbReference type="ARBA" id="ARBA00022448"/>
    </source>
</evidence>
<name>A0A087M7Q1_9HYPH</name>
<dbReference type="GO" id="GO:0005524">
    <property type="term" value="F:ATP binding"/>
    <property type="evidence" value="ECO:0007669"/>
    <property type="project" value="UniProtKB-KW"/>
</dbReference>
<dbReference type="Proteomes" id="UP000028981">
    <property type="component" value="Unassembled WGS sequence"/>
</dbReference>
<evidence type="ECO:0000313" key="8">
    <source>
        <dbReference type="Proteomes" id="UP000028981"/>
    </source>
</evidence>
<organism evidence="7 8">
    <name type="scientific">Devosia riboflavina</name>
    <dbReference type="NCBI Taxonomy" id="46914"/>
    <lineage>
        <taxon>Bacteria</taxon>
        <taxon>Pseudomonadati</taxon>
        <taxon>Pseudomonadota</taxon>
        <taxon>Alphaproteobacteria</taxon>
        <taxon>Hyphomicrobiales</taxon>
        <taxon>Devosiaceae</taxon>
        <taxon>Devosia</taxon>
    </lineage>
</organism>
<evidence type="ECO:0000256" key="4">
    <source>
        <dbReference type="ARBA" id="ARBA00022741"/>
    </source>
</evidence>
<dbReference type="PANTHER" id="PTHR43776:SF7">
    <property type="entry name" value="D,D-DIPEPTIDE TRANSPORT ATP-BINDING PROTEIN DDPF-RELATED"/>
    <property type="match status" value="1"/>
</dbReference>
<dbReference type="AlphaFoldDB" id="A0A087M7Q1"/>
<dbReference type="PROSITE" id="PS00211">
    <property type="entry name" value="ABC_TRANSPORTER_1"/>
    <property type="match status" value="2"/>
</dbReference>
<keyword evidence="8" id="KW-1185">Reference proteome</keyword>
<dbReference type="RefSeq" id="WP_035078229.1">
    <property type="nucleotide sequence ID" value="NZ_JQGC01000001.1"/>
</dbReference>
<comment type="caution">
    <text evidence="7">The sequence shown here is derived from an EMBL/GenBank/DDBJ whole genome shotgun (WGS) entry which is preliminary data.</text>
</comment>